<name>A0ABR2RVQ4_9ROSI</name>
<dbReference type="InterPro" id="IPR045109">
    <property type="entry name" value="LSDs-like"/>
</dbReference>
<organism evidence="5 6">
    <name type="scientific">Hibiscus sabdariffa</name>
    <name type="common">roselle</name>
    <dbReference type="NCBI Taxonomy" id="183260"/>
    <lineage>
        <taxon>Eukaryota</taxon>
        <taxon>Viridiplantae</taxon>
        <taxon>Streptophyta</taxon>
        <taxon>Embryophyta</taxon>
        <taxon>Tracheophyta</taxon>
        <taxon>Spermatophyta</taxon>
        <taxon>Magnoliopsida</taxon>
        <taxon>eudicotyledons</taxon>
        <taxon>Gunneridae</taxon>
        <taxon>Pentapetalae</taxon>
        <taxon>rosids</taxon>
        <taxon>malvids</taxon>
        <taxon>Malvales</taxon>
        <taxon>Malvaceae</taxon>
        <taxon>Malvoideae</taxon>
        <taxon>Hibiscus</taxon>
    </lineage>
</organism>
<evidence type="ECO:0000256" key="3">
    <source>
        <dbReference type="ARBA" id="ARBA00022723"/>
    </source>
</evidence>
<dbReference type="PANTHER" id="PTHR12549:SF11">
    <property type="entry name" value="LYSINE-SPECIFIC DEMETHYLASE JMJ25"/>
    <property type="match status" value="1"/>
</dbReference>
<comment type="caution">
    <text evidence="5">The sequence shown here is derived from an EMBL/GenBank/DDBJ whole genome shotgun (WGS) entry which is preliminary data.</text>
</comment>
<evidence type="ECO:0000313" key="5">
    <source>
        <dbReference type="EMBL" id="KAK9017067.1"/>
    </source>
</evidence>
<sequence>MPFQISPCGPLVIAPLAKAKGVEPRNLRKLVENGIQGVAELKQLYMEKLMKGTDSGKSTKGDSTNGDAEDGKFKRKLLFFLYGCLNIFRLVSGLSWEPMVMWRALRHIKNTNYELQLEVKALDCLDWSEDIVDSEILKDGLKDEVVAVAKLAQRCLNSNRKLRPTMKEVSLELERLKTQQ</sequence>
<dbReference type="PANTHER" id="PTHR12549">
    <property type="entry name" value="JMJC DOMAIN-CONTAINING HISTONE DEMETHYLATION PROTEIN"/>
    <property type="match status" value="1"/>
</dbReference>
<evidence type="ECO:0000256" key="2">
    <source>
        <dbReference type="ARBA" id="ARBA00006801"/>
    </source>
</evidence>
<dbReference type="EMBL" id="JBBPBN010000020">
    <property type="protein sequence ID" value="KAK9017067.1"/>
    <property type="molecule type" value="Genomic_DNA"/>
</dbReference>
<gene>
    <name evidence="5" type="ORF">V6N11_079553</name>
</gene>
<comment type="similarity">
    <text evidence="2">Belongs to the JARID1 histone demethylase family.</text>
</comment>
<comment type="subcellular location">
    <subcellularLocation>
        <location evidence="1">Nucleus</location>
    </subcellularLocation>
</comment>
<evidence type="ECO:0000313" key="6">
    <source>
        <dbReference type="Proteomes" id="UP001396334"/>
    </source>
</evidence>
<evidence type="ECO:0000256" key="1">
    <source>
        <dbReference type="ARBA" id="ARBA00004123"/>
    </source>
</evidence>
<keyword evidence="4" id="KW-0539">Nucleus</keyword>
<reference evidence="5 6" key="1">
    <citation type="journal article" date="2024" name="G3 (Bethesda)">
        <title>Genome assembly of Hibiscus sabdariffa L. provides insights into metabolisms of medicinal natural products.</title>
        <authorList>
            <person name="Kim T."/>
        </authorList>
    </citation>
    <scope>NUCLEOTIDE SEQUENCE [LARGE SCALE GENOMIC DNA]</scope>
    <source>
        <strain evidence="5">TK-2024</strain>
        <tissue evidence="5">Old leaves</tissue>
    </source>
</reference>
<accession>A0ABR2RVQ4</accession>
<dbReference type="Gene3D" id="1.10.510.10">
    <property type="entry name" value="Transferase(Phosphotransferase) domain 1"/>
    <property type="match status" value="1"/>
</dbReference>
<protein>
    <submittedName>
        <fullName evidence="5">Uncharacterized protein</fullName>
    </submittedName>
</protein>
<keyword evidence="3" id="KW-0479">Metal-binding</keyword>
<keyword evidence="6" id="KW-1185">Reference proteome</keyword>
<feature type="non-terminal residue" evidence="5">
    <location>
        <position position="180"/>
    </location>
</feature>
<dbReference type="Proteomes" id="UP001396334">
    <property type="component" value="Unassembled WGS sequence"/>
</dbReference>
<evidence type="ECO:0000256" key="4">
    <source>
        <dbReference type="ARBA" id="ARBA00023242"/>
    </source>
</evidence>
<proteinExistence type="inferred from homology"/>